<proteinExistence type="predicted"/>
<dbReference type="EMBL" id="PKKJ01000001">
    <property type="protein sequence ID" value="PKY66700.1"/>
    <property type="molecule type" value="Genomic_DNA"/>
</dbReference>
<name>A0A2I1I6E0_9ACTO</name>
<evidence type="ECO:0008006" key="3">
    <source>
        <dbReference type="Google" id="ProtNLM"/>
    </source>
</evidence>
<dbReference type="InterPro" id="IPR046040">
    <property type="entry name" value="DUF5998"/>
</dbReference>
<dbReference type="Proteomes" id="UP000234545">
    <property type="component" value="Unassembled WGS sequence"/>
</dbReference>
<evidence type="ECO:0000313" key="1">
    <source>
        <dbReference type="EMBL" id="PKY66700.1"/>
    </source>
</evidence>
<dbReference type="RefSeq" id="WP_101627227.1">
    <property type="nucleotide sequence ID" value="NZ_JBCOMK010000009.1"/>
</dbReference>
<sequence length="177" mass="19166">MNTWDRINRTGFFPQLVTASLKRALGGQTPRATLCQVDAAFDQGSVFRHLSLATLTDSVLIHMHVDELEDGGASVGMGIFPLSRLGTVSSIEVYREAMTSMFPAELTISVDLGAMRRSEVEPAQCGDPSCTADHGYTVASFPDDLNFRISVDADGVDAMTEARQFVDLLSSATRAHH</sequence>
<accession>A0A2I1I6E0</accession>
<organism evidence="1 2">
    <name type="scientific">Schaalia turicensis</name>
    <dbReference type="NCBI Taxonomy" id="131111"/>
    <lineage>
        <taxon>Bacteria</taxon>
        <taxon>Bacillati</taxon>
        <taxon>Actinomycetota</taxon>
        <taxon>Actinomycetes</taxon>
        <taxon>Actinomycetales</taxon>
        <taxon>Actinomycetaceae</taxon>
        <taxon>Schaalia</taxon>
    </lineage>
</organism>
<reference evidence="1 2" key="1">
    <citation type="submission" date="2017-12" db="EMBL/GenBank/DDBJ databases">
        <title>Phylogenetic diversity of female urinary microbiome.</title>
        <authorList>
            <person name="Thomas-White K."/>
            <person name="Wolfe A.J."/>
        </authorList>
    </citation>
    <scope>NUCLEOTIDE SEQUENCE [LARGE SCALE GENOMIC DNA]</scope>
    <source>
        <strain evidence="1 2">UMB0250</strain>
    </source>
</reference>
<gene>
    <name evidence="1" type="ORF">CYJ25_00130</name>
</gene>
<comment type="caution">
    <text evidence="1">The sequence shown here is derived from an EMBL/GenBank/DDBJ whole genome shotgun (WGS) entry which is preliminary data.</text>
</comment>
<dbReference type="Pfam" id="PF19461">
    <property type="entry name" value="DUF5998"/>
    <property type="match status" value="1"/>
</dbReference>
<dbReference type="OrthoDB" id="3725224at2"/>
<evidence type="ECO:0000313" key="2">
    <source>
        <dbReference type="Proteomes" id="UP000234545"/>
    </source>
</evidence>
<protein>
    <recommendedName>
        <fullName evidence="3">Phosphodiesterase</fullName>
    </recommendedName>
</protein>
<dbReference type="AlphaFoldDB" id="A0A2I1I6E0"/>